<dbReference type="GO" id="GO:0006310">
    <property type="term" value="P:DNA recombination"/>
    <property type="evidence" value="ECO:0007669"/>
    <property type="project" value="UniProtKB-KW"/>
</dbReference>
<dbReference type="InterPro" id="IPR011010">
    <property type="entry name" value="DNA_brk_join_enz"/>
</dbReference>
<keyword evidence="2" id="KW-0238">DNA-binding</keyword>
<evidence type="ECO:0000259" key="4">
    <source>
        <dbReference type="PROSITE" id="PS51898"/>
    </source>
</evidence>
<evidence type="ECO:0000313" key="6">
    <source>
        <dbReference type="Proteomes" id="UP000252345"/>
    </source>
</evidence>
<dbReference type="Proteomes" id="UP000252345">
    <property type="component" value="Unassembled WGS sequence"/>
</dbReference>
<dbReference type="InterPro" id="IPR013762">
    <property type="entry name" value="Integrase-like_cat_sf"/>
</dbReference>
<dbReference type="SUPFAM" id="SSF56349">
    <property type="entry name" value="DNA breaking-rejoining enzymes"/>
    <property type="match status" value="1"/>
</dbReference>
<evidence type="ECO:0000256" key="2">
    <source>
        <dbReference type="ARBA" id="ARBA00023125"/>
    </source>
</evidence>
<proteinExistence type="inferred from homology"/>
<evidence type="ECO:0000256" key="1">
    <source>
        <dbReference type="ARBA" id="ARBA00008857"/>
    </source>
</evidence>
<dbReference type="AlphaFoldDB" id="A0A366KEC7"/>
<dbReference type="InterPro" id="IPR002104">
    <property type="entry name" value="Integrase_catalytic"/>
</dbReference>
<dbReference type="OrthoDB" id="4326943at2"/>
<comment type="caution">
    <text evidence="5">The sequence shown here is derived from an EMBL/GenBank/DDBJ whole genome shotgun (WGS) entry which is preliminary data.</text>
</comment>
<dbReference type="PROSITE" id="PS51898">
    <property type="entry name" value="TYR_RECOMBINASE"/>
    <property type="match status" value="1"/>
</dbReference>
<gene>
    <name evidence="5" type="ORF">CRD59_01035</name>
</gene>
<keyword evidence="3" id="KW-0233">DNA recombination</keyword>
<evidence type="ECO:0000256" key="3">
    <source>
        <dbReference type="ARBA" id="ARBA00023172"/>
    </source>
</evidence>
<dbReference type="Pfam" id="PF00589">
    <property type="entry name" value="Phage_integrase"/>
    <property type="match status" value="1"/>
</dbReference>
<dbReference type="GO" id="GO:0003677">
    <property type="term" value="F:DNA binding"/>
    <property type="evidence" value="ECO:0007669"/>
    <property type="project" value="UniProtKB-KW"/>
</dbReference>
<feature type="domain" description="Tyr recombinase" evidence="4">
    <location>
        <begin position="185"/>
        <end position="418"/>
    </location>
</feature>
<protein>
    <submittedName>
        <fullName evidence="5">Integrase</fullName>
    </submittedName>
</protein>
<dbReference type="PANTHER" id="PTHR30349:SF41">
    <property type="entry name" value="INTEGRASE_RECOMBINASE PROTEIN MJ0367-RELATED"/>
    <property type="match status" value="1"/>
</dbReference>
<dbReference type="EMBL" id="PDCH01000001">
    <property type="protein sequence ID" value="RBQ00076.1"/>
    <property type="molecule type" value="Genomic_DNA"/>
</dbReference>
<sequence length="439" mass="49570">MPRKRGNGVREPYRYTTSRGEQRWMASIDLGVSEDGKRRRKTVTAATYRACKQKLKDLTDEIRGNGAPINRHVRLGEYAHQWLTGRRNELDPNSYKLYNTIVNKHLADYSWIPIGDMVPSTIRKIIDNAKRHDRNGETTGEAGFVLKGQIRSCLNQIMQSALADRLIPSNPVLAVPAPKRKDKEMRRTAFSIPELKSMLDVASRMPVEDGAIWWWRLLTGMRQGEIIGALWEDYNSKAHTYTVNWQAQPLPRIHGCGPKSGGEWPCGYSSARNCPEAVWRVPAGFAMREMSRGLALTRPKSQTGRVVPVVPPLRMVMDRYRAATRDRPNPYGLIFRRPDGSPIKPHEDSVAFHDLMRQAGIDPSTHTGHETRHSVVTLLAAQGVDFQLIKEIVGHSSDAMVEHYRHADDAERLKAMETLDESLGLSEITARKRGVTPLS</sequence>
<reference evidence="5 6" key="1">
    <citation type="submission" date="2017-10" db="EMBL/GenBank/DDBJ databases">
        <title>Bifidobacterium xylocopum sp. nov. and Bifidobacterium aemilianum sp. nov., from the carpenter bee (Xylocopa violacea) digestive tract.</title>
        <authorList>
            <person name="Alberoni D."/>
            <person name="Baffoni L."/>
            <person name="Di Gioia D."/>
            <person name="Gaggia F."/>
            <person name="Biavati B."/>
        </authorList>
    </citation>
    <scope>NUCLEOTIDE SEQUENCE [LARGE SCALE GENOMIC DNA]</scope>
    <source>
        <strain evidence="5 6">XV2</strain>
    </source>
</reference>
<evidence type="ECO:0000313" key="5">
    <source>
        <dbReference type="EMBL" id="RBQ00076.1"/>
    </source>
</evidence>
<comment type="similarity">
    <text evidence="1">Belongs to the 'phage' integrase family.</text>
</comment>
<dbReference type="Gene3D" id="1.10.443.10">
    <property type="entry name" value="Intergrase catalytic core"/>
    <property type="match status" value="1"/>
</dbReference>
<organism evidence="5 6">
    <name type="scientific">Bifidobacterium xylocopae</name>
    <dbReference type="NCBI Taxonomy" id="2493119"/>
    <lineage>
        <taxon>Bacteria</taxon>
        <taxon>Bacillati</taxon>
        <taxon>Actinomycetota</taxon>
        <taxon>Actinomycetes</taxon>
        <taxon>Bifidobacteriales</taxon>
        <taxon>Bifidobacteriaceae</taxon>
        <taxon>Bifidobacterium</taxon>
    </lineage>
</organism>
<dbReference type="InterPro" id="IPR010998">
    <property type="entry name" value="Integrase_recombinase_N"/>
</dbReference>
<keyword evidence="6" id="KW-1185">Reference proteome</keyword>
<name>A0A366KEC7_9BIFI</name>
<dbReference type="Gene3D" id="1.10.150.130">
    <property type="match status" value="1"/>
</dbReference>
<dbReference type="GO" id="GO:0015074">
    <property type="term" value="P:DNA integration"/>
    <property type="evidence" value="ECO:0007669"/>
    <property type="project" value="InterPro"/>
</dbReference>
<dbReference type="InterPro" id="IPR050090">
    <property type="entry name" value="Tyrosine_recombinase_XerCD"/>
</dbReference>
<accession>A0A366KEC7</accession>
<dbReference type="RefSeq" id="WP_113852736.1">
    <property type="nucleotide sequence ID" value="NZ_PDCH01000001.1"/>
</dbReference>
<dbReference type="PANTHER" id="PTHR30349">
    <property type="entry name" value="PHAGE INTEGRASE-RELATED"/>
    <property type="match status" value="1"/>
</dbReference>